<dbReference type="Proteomes" id="UP000240506">
    <property type="component" value="Unassembled WGS sequence"/>
</dbReference>
<reference evidence="2" key="1">
    <citation type="submission" date="2018-03" db="EMBL/GenBank/DDBJ databases">
        <authorList>
            <person name="Dailey F.E."/>
        </authorList>
    </citation>
    <scope>NUCLEOTIDE SEQUENCE</scope>
    <source>
        <strain evidence="2">CW7</strain>
    </source>
</reference>
<evidence type="ECO:0000313" key="5">
    <source>
        <dbReference type="Proteomes" id="UP000255061"/>
    </source>
</evidence>
<reference evidence="3 5" key="3">
    <citation type="submission" date="2018-06" db="EMBL/GenBank/DDBJ databases">
        <authorList>
            <consortium name="Pathogen Informatics"/>
            <person name="Doyle S."/>
        </authorList>
    </citation>
    <scope>NUCLEOTIDE SEQUENCE [LARGE SCALE GENOMIC DNA]</scope>
    <source>
        <strain evidence="3 5">NCTC10736</strain>
    </source>
</reference>
<evidence type="ECO:0000313" key="3">
    <source>
        <dbReference type="EMBL" id="SUI93438.1"/>
    </source>
</evidence>
<proteinExistence type="predicted"/>
<protein>
    <submittedName>
        <fullName evidence="3">Uncharacterized protein</fullName>
    </submittedName>
</protein>
<dbReference type="AlphaFoldDB" id="A0A380B766"/>
<feature type="compositionally biased region" description="Acidic residues" evidence="1">
    <location>
        <begin position="112"/>
        <end position="134"/>
    </location>
</feature>
<name>A0A380B766_9GAMM</name>
<evidence type="ECO:0000313" key="4">
    <source>
        <dbReference type="Proteomes" id="UP000240506"/>
    </source>
</evidence>
<dbReference type="RefSeq" id="WP_107881545.1">
    <property type="nucleotide sequence ID" value="NZ_BPFE01000011.1"/>
</dbReference>
<gene>
    <name evidence="2" type="ORF">C9I43_01000</name>
    <name evidence="3" type="ORF">NCTC10736_03663</name>
</gene>
<accession>A0A380B766</accession>
<dbReference type="EMBL" id="UGYV01000001">
    <property type="protein sequence ID" value="SUI93438.1"/>
    <property type="molecule type" value="Genomic_DNA"/>
</dbReference>
<reference evidence="2 4" key="2">
    <citation type="submission" date="2018-04" db="EMBL/GenBank/DDBJ databases">
        <title>Genomic sequence of a freshwater isolate of Shewanella morhuae.</title>
        <authorList>
            <person name="Castillo D.E."/>
            <person name="Gram L."/>
        </authorList>
    </citation>
    <scope>NUCLEOTIDE SEQUENCE [LARGE SCALE GENOMIC DNA]</scope>
    <source>
        <strain evidence="2 4">CW7</strain>
    </source>
</reference>
<sequence>MYNTAKKQIWYGELRTSKGNVIVVHDNQLPEASPGRIYLYNTDRDAIIEYVEDIVKGNLYDLDDAALKAAETKFSGAWKAARAEFMSKHQARIDLNNVKETAPARKAKPEVEPEVEADAVGVDFDDDWSDSFDD</sequence>
<keyword evidence="4" id="KW-1185">Reference proteome</keyword>
<dbReference type="EMBL" id="PYSG01000002">
    <property type="protein sequence ID" value="PTA49201.1"/>
    <property type="molecule type" value="Genomic_DNA"/>
</dbReference>
<feature type="region of interest" description="Disordered" evidence="1">
    <location>
        <begin position="101"/>
        <end position="134"/>
    </location>
</feature>
<organism evidence="3 5">
    <name type="scientific">Shewanella morhuae</name>
    <dbReference type="NCBI Taxonomy" id="365591"/>
    <lineage>
        <taxon>Bacteria</taxon>
        <taxon>Pseudomonadati</taxon>
        <taxon>Pseudomonadota</taxon>
        <taxon>Gammaproteobacteria</taxon>
        <taxon>Alteromonadales</taxon>
        <taxon>Shewanellaceae</taxon>
        <taxon>Shewanella</taxon>
    </lineage>
</organism>
<evidence type="ECO:0000313" key="2">
    <source>
        <dbReference type="EMBL" id="PTA49201.1"/>
    </source>
</evidence>
<dbReference type="Proteomes" id="UP000255061">
    <property type="component" value="Unassembled WGS sequence"/>
</dbReference>
<evidence type="ECO:0000256" key="1">
    <source>
        <dbReference type="SAM" id="MobiDB-lite"/>
    </source>
</evidence>